<feature type="domain" description="AB hydrolase-1" evidence="1">
    <location>
        <begin position="30"/>
        <end position="255"/>
    </location>
</feature>
<accession>A0A4T2C4Q1</accession>
<dbReference type="InterPro" id="IPR050266">
    <property type="entry name" value="AB_hydrolase_sf"/>
</dbReference>
<comment type="caution">
    <text evidence="2">The sequence shown here is derived from an EMBL/GenBank/DDBJ whole genome shotgun (WGS) entry which is preliminary data.</text>
</comment>
<dbReference type="EMBL" id="QYRT01000012">
    <property type="protein sequence ID" value="TIH37446.1"/>
    <property type="molecule type" value="Genomic_DNA"/>
</dbReference>
<evidence type="ECO:0000313" key="2">
    <source>
        <dbReference type="EMBL" id="TIH37446.1"/>
    </source>
</evidence>
<dbReference type="PANTHER" id="PTHR43798">
    <property type="entry name" value="MONOACYLGLYCEROL LIPASE"/>
    <property type="match status" value="1"/>
</dbReference>
<dbReference type="InterPro" id="IPR029058">
    <property type="entry name" value="AB_hydrolase_fold"/>
</dbReference>
<protein>
    <submittedName>
        <fullName evidence="2">Alpha/beta fold hydrolase</fullName>
    </submittedName>
</protein>
<keyword evidence="3" id="KW-1185">Reference proteome</keyword>
<dbReference type="GO" id="GO:0016787">
    <property type="term" value="F:hydrolase activity"/>
    <property type="evidence" value="ECO:0007669"/>
    <property type="project" value="UniProtKB-KW"/>
</dbReference>
<reference evidence="2 3" key="1">
    <citation type="journal article" date="2019" name="Microorganisms">
        <title>Systematic Affiliation and Genome Analysis of Subtercola vilae DB165(T) with Particular Emphasis on Cold Adaptation of an Isolate from a High-Altitude Cold Volcano Lake.</title>
        <authorList>
            <person name="Villalobos A.S."/>
            <person name="Wiese J."/>
            <person name="Imhoff J.F."/>
            <person name="Dorador C."/>
            <person name="Keller A."/>
            <person name="Hentschel U."/>
        </authorList>
    </citation>
    <scope>NUCLEOTIDE SEQUENCE [LARGE SCALE GENOMIC DNA]</scope>
    <source>
        <strain evidence="2 3">DB165</strain>
    </source>
</reference>
<sequence>MSAPVVSARSAVSVQLPVTSWGDPRSERRILLVHGLTSAGAVWWRVASLLAAEGFFVEAPDLRGHGLAPRTLSYTLPEFSADLLRLAAPDARPYTLVIGHSLGGAITGHTLAGHPEWAVAALLLDPLFAAADDAVPGIAHDMSSALLSGTVADHLAQNPRWHAEDAHQKLIAARAISPFVVEHSLLDNVPWNVGAVVANTTRRMRILGADPAIEPPVFSEAEGLSLATANPAITFAVVEGAAHSIQRDDPARVVSEALALIAATS</sequence>
<organism evidence="2 3">
    <name type="scientific">Subtercola vilae</name>
    <dbReference type="NCBI Taxonomy" id="2056433"/>
    <lineage>
        <taxon>Bacteria</taxon>
        <taxon>Bacillati</taxon>
        <taxon>Actinomycetota</taxon>
        <taxon>Actinomycetes</taxon>
        <taxon>Micrococcales</taxon>
        <taxon>Microbacteriaceae</taxon>
        <taxon>Subtercola</taxon>
    </lineage>
</organism>
<evidence type="ECO:0000259" key="1">
    <source>
        <dbReference type="Pfam" id="PF12697"/>
    </source>
</evidence>
<name>A0A4T2C4Q1_9MICO</name>
<keyword evidence="2" id="KW-0378">Hydrolase</keyword>
<dbReference type="Proteomes" id="UP000306192">
    <property type="component" value="Unassembled WGS sequence"/>
</dbReference>
<dbReference type="OrthoDB" id="8444301at2"/>
<dbReference type="Pfam" id="PF12697">
    <property type="entry name" value="Abhydrolase_6"/>
    <property type="match status" value="1"/>
</dbReference>
<dbReference type="SUPFAM" id="SSF53474">
    <property type="entry name" value="alpha/beta-Hydrolases"/>
    <property type="match status" value="1"/>
</dbReference>
<dbReference type="RefSeq" id="WP_136641872.1">
    <property type="nucleotide sequence ID" value="NZ_QYRT01000012.1"/>
</dbReference>
<evidence type="ECO:0000313" key="3">
    <source>
        <dbReference type="Proteomes" id="UP000306192"/>
    </source>
</evidence>
<dbReference type="AlphaFoldDB" id="A0A4T2C4Q1"/>
<dbReference type="Gene3D" id="3.40.50.1820">
    <property type="entry name" value="alpha/beta hydrolase"/>
    <property type="match status" value="1"/>
</dbReference>
<gene>
    <name evidence="2" type="ORF">D4765_08570</name>
</gene>
<dbReference type="InterPro" id="IPR000073">
    <property type="entry name" value="AB_hydrolase_1"/>
</dbReference>
<proteinExistence type="predicted"/>